<feature type="compositionally biased region" description="Polar residues" evidence="2">
    <location>
        <begin position="380"/>
        <end position="398"/>
    </location>
</feature>
<feature type="compositionally biased region" description="Basic and acidic residues" evidence="2">
    <location>
        <begin position="527"/>
        <end position="545"/>
    </location>
</feature>
<feature type="compositionally biased region" description="Pro residues" evidence="2">
    <location>
        <begin position="1535"/>
        <end position="1544"/>
    </location>
</feature>
<feature type="compositionally biased region" description="Polar residues" evidence="2">
    <location>
        <begin position="150"/>
        <end position="163"/>
    </location>
</feature>
<feature type="compositionally biased region" description="Polar residues" evidence="2">
    <location>
        <begin position="418"/>
        <end position="442"/>
    </location>
</feature>
<protein>
    <recommendedName>
        <fullName evidence="3">PH domain-containing protein</fullName>
    </recommendedName>
</protein>
<feature type="compositionally biased region" description="Polar residues" evidence="2">
    <location>
        <begin position="282"/>
        <end position="294"/>
    </location>
</feature>
<feature type="compositionally biased region" description="Low complexity" evidence="2">
    <location>
        <begin position="309"/>
        <end position="322"/>
    </location>
</feature>
<dbReference type="SUPFAM" id="SSF50729">
    <property type="entry name" value="PH domain-like"/>
    <property type="match status" value="1"/>
</dbReference>
<organism evidence="4 5">
    <name type="scientific">Linnemannia gamsii</name>
    <dbReference type="NCBI Taxonomy" id="64522"/>
    <lineage>
        <taxon>Eukaryota</taxon>
        <taxon>Fungi</taxon>
        <taxon>Fungi incertae sedis</taxon>
        <taxon>Mucoromycota</taxon>
        <taxon>Mortierellomycotina</taxon>
        <taxon>Mortierellomycetes</taxon>
        <taxon>Mortierellales</taxon>
        <taxon>Mortierellaceae</taxon>
        <taxon>Linnemannia</taxon>
    </lineage>
</organism>
<feature type="compositionally biased region" description="Polar residues" evidence="2">
    <location>
        <begin position="1447"/>
        <end position="1456"/>
    </location>
</feature>
<feature type="compositionally biased region" description="Polar residues" evidence="2">
    <location>
        <begin position="1293"/>
        <end position="1305"/>
    </location>
</feature>
<feature type="compositionally biased region" description="Basic and acidic residues" evidence="2">
    <location>
        <begin position="1154"/>
        <end position="1163"/>
    </location>
</feature>
<feature type="region of interest" description="Disordered" evidence="2">
    <location>
        <begin position="743"/>
        <end position="764"/>
    </location>
</feature>
<feature type="compositionally biased region" description="Polar residues" evidence="2">
    <location>
        <begin position="1132"/>
        <end position="1149"/>
    </location>
</feature>
<evidence type="ECO:0000256" key="1">
    <source>
        <dbReference type="SAM" id="Coils"/>
    </source>
</evidence>
<feature type="compositionally biased region" description="Low complexity" evidence="2">
    <location>
        <begin position="1341"/>
        <end position="1353"/>
    </location>
</feature>
<feature type="compositionally biased region" description="Polar residues" evidence="2">
    <location>
        <begin position="975"/>
        <end position="996"/>
    </location>
</feature>
<feature type="domain" description="PH" evidence="3">
    <location>
        <begin position="27"/>
        <end position="131"/>
    </location>
</feature>
<dbReference type="Proteomes" id="UP000823405">
    <property type="component" value="Unassembled WGS sequence"/>
</dbReference>
<keyword evidence="5" id="KW-1185">Reference proteome</keyword>
<feature type="compositionally biased region" description="Low complexity" evidence="2">
    <location>
        <begin position="236"/>
        <end position="249"/>
    </location>
</feature>
<feature type="compositionally biased region" description="Basic and acidic residues" evidence="2">
    <location>
        <begin position="1356"/>
        <end position="1365"/>
    </location>
</feature>
<feature type="region of interest" description="Disordered" evidence="2">
    <location>
        <begin position="344"/>
        <end position="483"/>
    </location>
</feature>
<feature type="coiled-coil region" evidence="1">
    <location>
        <begin position="767"/>
        <end position="799"/>
    </location>
</feature>
<feature type="compositionally biased region" description="Pro residues" evidence="2">
    <location>
        <begin position="678"/>
        <end position="687"/>
    </location>
</feature>
<feature type="compositionally biased region" description="Polar residues" evidence="2">
    <location>
        <begin position="1164"/>
        <end position="1173"/>
    </location>
</feature>
<feature type="compositionally biased region" description="Gly residues" evidence="2">
    <location>
        <begin position="957"/>
        <end position="966"/>
    </location>
</feature>
<evidence type="ECO:0000256" key="2">
    <source>
        <dbReference type="SAM" id="MobiDB-lite"/>
    </source>
</evidence>
<feature type="region of interest" description="Disordered" evidence="2">
    <location>
        <begin position="513"/>
        <end position="571"/>
    </location>
</feature>
<reference evidence="4" key="1">
    <citation type="journal article" date="2020" name="Fungal Divers.">
        <title>Resolving the Mortierellaceae phylogeny through synthesis of multi-gene phylogenetics and phylogenomics.</title>
        <authorList>
            <person name="Vandepol N."/>
            <person name="Liber J."/>
            <person name="Desiro A."/>
            <person name="Na H."/>
            <person name="Kennedy M."/>
            <person name="Barry K."/>
            <person name="Grigoriev I.V."/>
            <person name="Miller A.N."/>
            <person name="O'Donnell K."/>
            <person name="Stajich J.E."/>
            <person name="Bonito G."/>
        </authorList>
    </citation>
    <scope>NUCLEOTIDE SEQUENCE</scope>
    <source>
        <strain evidence="4">NVP60</strain>
    </source>
</reference>
<feature type="region of interest" description="Disordered" evidence="2">
    <location>
        <begin position="268"/>
        <end position="322"/>
    </location>
</feature>
<gene>
    <name evidence="4" type="ORF">BGZ97_013335</name>
</gene>
<proteinExistence type="predicted"/>
<name>A0A9P6RMF3_9FUNG</name>
<feature type="compositionally biased region" description="Polar residues" evidence="2">
    <location>
        <begin position="1205"/>
        <end position="1218"/>
    </location>
</feature>
<dbReference type="PROSITE" id="PS50003">
    <property type="entry name" value="PH_DOMAIN"/>
    <property type="match status" value="1"/>
</dbReference>
<feature type="compositionally biased region" description="Polar residues" evidence="2">
    <location>
        <begin position="1639"/>
        <end position="1654"/>
    </location>
</feature>
<feature type="compositionally biased region" description="Low complexity" evidence="2">
    <location>
        <begin position="1175"/>
        <end position="1193"/>
    </location>
</feature>
<keyword evidence="1" id="KW-0175">Coiled coil</keyword>
<feature type="region of interest" description="Disordered" evidence="2">
    <location>
        <begin position="1"/>
        <end position="21"/>
    </location>
</feature>
<evidence type="ECO:0000259" key="3">
    <source>
        <dbReference type="PROSITE" id="PS50003"/>
    </source>
</evidence>
<feature type="region of interest" description="Disordered" evidence="2">
    <location>
        <begin position="1533"/>
        <end position="1568"/>
    </location>
</feature>
<feature type="region of interest" description="Disordered" evidence="2">
    <location>
        <begin position="144"/>
        <end position="163"/>
    </location>
</feature>
<dbReference type="PANTHER" id="PTHR12752:SF9">
    <property type="entry name" value="KRAMER, ISOFORM I"/>
    <property type="match status" value="1"/>
</dbReference>
<feature type="region of interest" description="Disordered" evidence="2">
    <location>
        <begin position="1263"/>
        <end position="1415"/>
    </location>
</feature>
<comment type="caution">
    <text evidence="4">The sequence shown here is derived from an EMBL/GenBank/DDBJ whole genome shotgun (WGS) entry which is preliminary data.</text>
</comment>
<feature type="compositionally biased region" description="Polar residues" evidence="2">
    <location>
        <begin position="693"/>
        <end position="703"/>
    </location>
</feature>
<feature type="compositionally biased region" description="Low complexity" evidence="2">
    <location>
        <begin position="197"/>
        <end position="214"/>
    </location>
</feature>
<feature type="compositionally biased region" description="Low complexity" evidence="2">
    <location>
        <begin position="1374"/>
        <end position="1394"/>
    </location>
</feature>
<feature type="region of interest" description="Disordered" evidence="2">
    <location>
        <begin position="1621"/>
        <end position="1662"/>
    </location>
</feature>
<feature type="region of interest" description="Disordered" evidence="2">
    <location>
        <begin position="1431"/>
        <end position="1500"/>
    </location>
</feature>
<feature type="compositionally biased region" description="Low complexity" evidence="2">
    <location>
        <begin position="547"/>
        <end position="561"/>
    </location>
</feature>
<feature type="compositionally biased region" description="Low complexity" evidence="2">
    <location>
        <begin position="404"/>
        <end position="417"/>
    </location>
</feature>
<feature type="compositionally biased region" description="Low complexity" evidence="2">
    <location>
        <begin position="1545"/>
        <end position="1560"/>
    </location>
</feature>
<evidence type="ECO:0000313" key="4">
    <source>
        <dbReference type="EMBL" id="KAG0320511.1"/>
    </source>
</evidence>
<dbReference type="OrthoDB" id="73680at2759"/>
<dbReference type="PANTHER" id="PTHR12752">
    <property type="entry name" value="PHOSPHOINOSITOL 3-PHOSPHATE-BINDING PROTEIN"/>
    <property type="match status" value="1"/>
</dbReference>
<feature type="compositionally biased region" description="Low complexity" evidence="2">
    <location>
        <begin position="745"/>
        <end position="764"/>
    </location>
</feature>
<feature type="compositionally biased region" description="Acidic residues" evidence="2">
    <location>
        <begin position="1472"/>
        <end position="1492"/>
    </location>
</feature>
<feature type="compositionally biased region" description="Polar residues" evidence="2">
    <location>
        <begin position="923"/>
        <end position="935"/>
    </location>
</feature>
<dbReference type="InterPro" id="IPR011993">
    <property type="entry name" value="PH-like_dom_sf"/>
</dbReference>
<feature type="region of interest" description="Disordered" evidence="2">
    <location>
        <begin position="909"/>
        <end position="1218"/>
    </location>
</feature>
<feature type="compositionally biased region" description="Polar residues" evidence="2">
    <location>
        <begin position="653"/>
        <end position="663"/>
    </location>
</feature>
<accession>A0A9P6RMF3</accession>
<sequence>MGEGSFDGDPQQQQQQFPGYTNGSGGNIIMQEWLHKRSSSLQLVWKRRWCVLREDRLFFYRSNTDTKPLGMLHLSEYSILAAGPEISRKSKLAFRLSSPEPIPHQHQHHVFFTESAQSLQNWVYSLQLHINHATTLRSSKAASSTAARLGSQQTRGAGSSDLSQSIHECDVVPGQSIIDKVLDRLHLDDPSTGGAGSAPAESISESTTTSTAATDQPRMPYIPPNFPQSHEDNNDTWSSTSSMPNTSTNTSTNLEYIFALNQQSQAAKSSMDSMRVGGSGGNRSEQQQAYSQGSPIVCSGANHQPTNQTSLSYATSSSTGYAGSTFTDQSSVTSDANRFSVQSVDYQSRSSLHQPRSSPGAGSGFHVGSPSPRMLPIRSSVHSSLSAENGTVLENSSPSKRAESIASSASISTVASSGDVSTINDLNSENGLSSTATDSSLPSKPKSAGATILGLVTGGGKHKKDKKEGSSAGSNHSGIGSGSGSSGLKFFGSGVCHYSGCTQMAKTCSFHNKKFRPESPSVVASRKAKEEKKAAKEAAKEEKKAAGKSSLWSSSSDKSGSQGDISEISSPIMMKADGTLLTSYGGSGRGLSSRSMVSLPRDAEFGIDPSMIPLPPSHLRSLASSPIRRRSPSVGVLEDSLSQQGQPHDYSRQAESSAMSSGGYSVRPQTPLSTAPSQPLPPPPPRAPSSASNHRPGNNNKETFSLSRKMGLQMGSEFGAGDKNTLSGTALDGNYFVANHHRTMQKLQLSRKPQPQPQQQQQQQQFIDQQQLQLQQQQLQLQQQQQQQQQQQYLQQQSELFKGVGVSRHIVAPDELAMAIEMEAEEMRRRQAAAQEVQKSRPTSMVKGGGVYHSMPIQLLATVSESAGLPDGVEEAEFGLQECKSSPQQDGGKIISAQEQMAYAPPESPLMIESDRSPISGFTAGTSPLSPNPGSQLPPAASLSIPLTELSSALVVSGGGRGGGGSTKSSSHGSPRSNSLSAGSRVSSPEFPSTSGLPAPLSFLSQRQMASSPGPGSRHPMSPLNASFAEEDRSEFHMRSLPPPKRHNNDHQFKGNSNGVQRNGLPRRSSAAAAVTLSPAESGSKPGPLSNDQQGGLAPSSPSPGAPGTSLRPAYMARRQSSSPVLIRVSDQGGQNISPLLTGGANTTFAGDAPSRDVIRRPSELTTPVSSVEGSPAPSTSTGSSSMCSFVTSRYTGQDAPPTMSPNHDSTSISTLPSPTMVGEKVFKTASSPLASVTPIDGCTPSVSPALDSVLQMSGEYAHTTPPVNASVSPSPAPYRFPAVPSEDVPSVVVNSPHASSSPNAGGQEPVRRVLHNAGSFQFPAPSQGPTEVDSNGRPLSSCSSVSSYSSASENFEVHEDEDHPTSMGERYGSRQQQYQQQHQQQHQQQRRGSNGLYHDGTHSPGGGKSPSLHAAALGLYPGLRKLSLFTATAGDHPPPPLLSGRKGSTGSNVSTRDYHHGVTSPTLSTMEDGDEVSTEEEDLDLQNDEDWAGNMKSMRRGHHKDPAIVIATAATTSDAPVMVIVDSMSTDGLPAPPSMPLPLTPQTSTSQPPRLPTSSGMKAPPVVSESYYFPASPSVPLPLTPPVSGSIPPVPPVSPLAGAAGVMDKNPLALVVATPGAGAPPMIPPRSPHRSAPGSPTTLRSMRSYQNLTSPPPPSGI</sequence>
<dbReference type="Pfam" id="PF00169">
    <property type="entry name" value="PH"/>
    <property type="match status" value="1"/>
</dbReference>
<evidence type="ECO:0000313" key="5">
    <source>
        <dbReference type="Proteomes" id="UP000823405"/>
    </source>
</evidence>
<dbReference type="Gene3D" id="2.30.29.30">
    <property type="entry name" value="Pleckstrin-homology domain (PH domain)/Phosphotyrosine-binding domain (PTB)"/>
    <property type="match status" value="1"/>
</dbReference>
<feature type="compositionally biased region" description="Polar residues" evidence="2">
    <location>
        <begin position="344"/>
        <end position="357"/>
    </location>
</feature>
<dbReference type="SMART" id="SM00233">
    <property type="entry name" value="PH"/>
    <property type="match status" value="1"/>
</dbReference>
<dbReference type="InterPro" id="IPR001849">
    <property type="entry name" value="PH_domain"/>
</dbReference>
<dbReference type="EMBL" id="JAAAIN010000099">
    <property type="protein sequence ID" value="KAG0320511.1"/>
    <property type="molecule type" value="Genomic_DNA"/>
</dbReference>
<feature type="region of interest" description="Disordered" evidence="2">
    <location>
        <begin position="607"/>
        <end position="703"/>
    </location>
</feature>
<feature type="region of interest" description="Disordered" evidence="2">
    <location>
        <begin position="188"/>
        <end position="249"/>
    </location>
</feature>